<dbReference type="AlphaFoldDB" id="A0A6J4NMC0"/>
<evidence type="ECO:0000256" key="4">
    <source>
        <dbReference type="PROSITE-ProRule" id="PRU00335"/>
    </source>
</evidence>
<evidence type="ECO:0000256" key="5">
    <source>
        <dbReference type="SAM" id="MobiDB-lite"/>
    </source>
</evidence>
<reference evidence="7" key="1">
    <citation type="submission" date="2020-02" db="EMBL/GenBank/DDBJ databases">
        <authorList>
            <person name="Meier V. D."/>
        </authorList>
    </citation>
    <scope>NUCLEOTIDE SEQUENCE</scope>
    <source>
        <strain evidence="7">AVDCRST_MAG15</strain>
    </source>
</reference>
<dbReference type="SUPFAM" id="SSF46689">
    <property type="entry name" value="Homeodomain-like"/>
    <property type="match status" value="1"/>
</dbReference>
<feature type="DNA-binding region" description="H-T-H motif" evidence="4">
    <location>
        <begin position="43"/>
        <end position="62"/>
    </location>
</feature>
<dbReference type="PRINTS" id="PR00455">
    <property type="entry name" value="HTHTETR"/>
</dbReference>
<evidence type="ECO:0000259" key="6">
    <source>
        <dbReference type="PROSITE" id="PS50977"/>
    </source>
</evidence>
<dbReference type="GO" id="GO:0003677">
    <property type="term" value="F:DNA binding"/>
    <property type="evidence" value="ECO:0007669"/>
    <property type="project" value="UniProtKB-UniRule"/>
</dbReference>
<dbReference type="Pfam" id="PF00440">
    <property type="entry name" value="TetR_N"/>
    <property type="match status" value="1"/>
</dbReference>
<dbReference type="EMBL" id="CADCUU010000035">
    <property type="protein sequence ID" value="CAA9386685.1"/>
    <property type="molecule type" value="Genomic_DNA"/>
</dbReference>
<protein>
    <submittedName>
        <fullName evidence="7">Transcriptional regulator, AcrR family</fullName>
    </submittedName>
</protein>
<evidence type="ECO:0000256" key="2">
    <source>
        <dbReference type="ARBA" id="ARBA00023125"/>
    </source>
</evidence>
<gene>
    <name evidence="7" type="ORF">AVDCRST_MAG15-210</name>
</gene>
<feature type="domain" description="HTH tetR-type" evidence="6">
    <location>
        <begin position="20"/>
        <end position="80"/>
    </location>
</feature>
<accession>A0A6J4NMC0</accession>
<dbReference type="PANTHER" id="PTHR47506:SF1">
    <property type="entry name" value="HTH-TYPE TRANSCRIPTIONAL REGULATOR YJDC"/>
    <property type="match status" value="1"/>
</dbReference>
<dbReference type="Gene3D" id="1.10.357.10">
    <property type="entry name" value="Tetracycline Repressor, domain 2"/>
    <property type="match status" value="1"/>
</dbReference>
<proteinExistence type="predicted"/>
<keyword evidence="3" id="KW-0804">Transcription</keyword>
<sequence length="214" mass="23144">MPHELMSHVPARSPEASDAAQRGDEILVHARHAFVEKGFDGASMQDLARAAGMSAGNFYRYFPSKAAIVEALIARDLAEIEEVFRGIMASPDPLSALKVGLRVQLDEHCGGEDLLWAEIAAAAARKPEVATILARMEEGIINRVATVLGRAGGLTGDEPSPRLLVHARLIFLIIHGAMTANVARAQPRDGELTELVMRTIERVIDDALAELKDH</sequence>
<dbReference type="InterPro" id="IPR001647">
    <property type="entry name" value="HTH_TetR"/>
</dbReference>
<keyword evidence="1" id="KW-0805">Transcription regulation</keyword>
<feature type="region of interest" description="Disordered" evidence="5">
    <location>
        <begin position="1"/>
        <end position="20"/>
    </location>
</feature>
<dbReference type="PROSITE" id="PS50977">
    <property type="entry name" value="HTH_TETR_2"/>
    <property type="match status" value="1"/>
</dbReference>
<dbReference type="PANTHER" id="PTHR47506">
    <property type="entry name" value="TRANSCRIPTIONAL REGULATORY PROTEIN"/>
    <property type="match status" value="1"/>
</dbReference>
<organism evidence="7">
    <name type="scientific">uncultured Rubellimicrobium sp</name>
    <dbReference type="NCBI Taxonomy" id="543078"/>
    <lineage>
        <taxon>Bacteria</taxon>
        <taxon>Pseudomonadati</taxon>
        <taxon>Pseudomonadota</taxon>
        <taxon>Alphaproteobacteria</taxon>
        <taxon>Rhodobacterales</taxon>
        <taxon>Roseobacteraceae</taxon>
        <taxon>Rubellimicrobium</taxon>
        <taxon>environmental samples</taxon>
    </lineage>
</organism>
<evidence type="ECO:0000256" key="1">
    <source>
        <dbReference type="ARBA" id="ARBA00023015"/>
    </source>
</evidence>
<evidence type="ECO:0000313" key="7">
    <source>
        <dbReference type="EMBL" id="CAA9386685.1"/>
    </source>
</evidence>
<name>A0A6J4NMC0_9RHOB</name>
<evidence type="ECO:0000256" key="3">
    <source>
        <dbReference type="ARBA" id="ARBA00023163"/>
    </source>
</evidence>
<keyword evidence="2 4" id="KW-0238">DNA-binding</keyword>
<dbReference type="InterPro" id="IPR009057">
    <property type="entry name" value="Homeodomain-like_sf"/>
</dbReference>